<gene>
    <name evidence="2" type="ORF">EBBID32_28030</name>
</gene>
<organism evidence="2 3">
    <name type="scientific">Sphingobium indicum BiD32</name>
    <dbReference type="NCBI Taxonomy" id="1301087"/>
    <lineage>
        <taxon>Bacteria</taxon>
        <taxon>Pseudomonadati</taxon>
        <taxon>Pseudomonadota</taxon>
        <taxon>Alphaproteobacteria</taxon>
        <taxon>Sphingomonadales</taxon>
        <taxon>Sphingomonadaceae</taxon>
        <taxon>Sphingobium</taxon>
    </lineage>
</organism>
<reference evidence="2 3" key="1">
    <citation type="submission" date="2013-03" db="EMBL/GenBank/DDBJ databases">
        <authorList>
            <person name="Le V."/>
        </authorList>
    </citation>
    <scope>NUCLEOTIDE SEQUENCE [LARGE SCALE GENOMIC DNA]</scope>
    <source>
        <strain evidence="2 3">BiD32</strain>
    </source>
</reference>
<sequence length="44" mass="4797">MFVAILFKTGDELMQDDAGPIVSGSGPKKYDPGWPECRKPDDNA</sequence>
<reference evidence="3" key="2">
    <citation type="submission" date="2013-04" db="EMBL/GenBank/DDBJ databases">
        <title>Bisphenol A degrading Sphingobium sp. strain BiD32.</title>
        <authorList>
            <person name="Nielsen J.L."/>
            <person name="Zhou N.A."/>
            <person name="Kjeldal H."/>
        </authorList>
    </citation>
    <scope>NUCLEOTIDE SEQUENCE [LARGE SCALE GENOMIC DNA]</scope>
    <source>
        <strain evidence="3">BiD32</strain>
    </source>
</reference>
<dbReference type="Proteomes" id="UP000013201">
    <property type="component" value="Unassembled WGS sequence"/>
</dbReference>
<proteinExistence type="predicted"/>
<name>N1MMK3_9SPHN</name>
<evidence type="ECO:0000313" key="3">
    <source>
        <dbReference type="Proteomes" id="UP000013201"/>
    </source>
</evidence>
<protein>
    <submittedName>
        <fullName evidence="2">Uncharacterized protein</fullName>
    </submittedName>
</protein>
<feature type="region of interest" description="Disordered" evidence="1">
    <location>
        <begin position="15"/>
        <end position="44"/>
    </location>
</feature>
<keyword evidence="3" id="KW-1185">Reference proteome</keyword>
<dbReference type="AlphaFoldDB" id="N1MMK3"/>
<evidence type="ECO:0000313" key="2">
    <source>
        <dbReference type="EMBL" id="CCW18450.1"/>
    </source>
</evidence>
<feature type="compositionally biased region" description="Basic and acidic residues" evidence="1">
    <location>
        <begin position="28"/>
        <end position="44"/>
    </location>
</feature>
<dbReference type="EMBL" id="CAVK010000140">
    <property type="protein sequence ID" value="CCW18450.1"/>
    <property type="molecule type" value="Genomic_DNA"/>
</dbReference>
<comment type="caution">
    <text evidence="2">The sequence shown here is derived from an EMBL/GenBank/DDBJ whole genome shotgun (WGS) entry which is preliminary data.</text>
</comment>
<evidence type="ECO:0000256" key="1">
    <source>
        <dbReference type="SAM" id="MobiDB-lite"/>
    </source>
</evidence>
<accession>N1MMK3</accession>